<dbReference type="Proteomes" id="UP001066276">
    <property type="component" value="Chromosome 4_1"/>
</dbReference>
<protein>
    <submittedName>
        <fullName evidence="2">Uncharacterized protein</fullName>
    </submittedName>
</protein>
<evidence type="ECO:0000313" key="2">
    <source>
        <dbReference type="EMBL" id="KAJ1171572.1"/>
    </source>
</evidence>
<dbReference type="AlphaFoldDB" id="A0AAV7T6F7"/>
<sequence length="258" mass="27716">MGSASHRVVPQEPQWPGPQRNLAGPPHMSSGPGIFLSGTQVSQVVPHSAGQPSELEDPESRRPSTASLCLSVSWCSRRKCPADAPDHPRCDLQVSVTHSGGMGPRWRKGPTFATQPGITTPVWAFFSSEEEREEEHGRGPLSASSTGLPLPYPGGRPSPRLTTEQLFSNLASSGARLLFYRGGPVSEYWLCSAPGLFLLCAMAPAHGPDSRAQAAADRFLAHVRTKGWRDLLLSAPSSREGGAPESCRSRFISSRSRP</sequence>
<reference evidence="2" key="1">
    <citation type="journal article" date="2022" name="bioRxiv">
        <title>Sequencing and chromosome-scale assembly of the giantPleurodeles waltlgenome.</title>
        <authorList>
            <person name="Brown T."/>
            <person name="Elewa A."/>
            <person name="Iarovenko S."/>
            <person name="Subramanian E."/>
            <person name="Araus A.J."/>
            <person name="Petzold A."/>
            <person name="Susuki M."/>
            <person name="Suzuki K.-i.T."/>
            <person name="Hayashi T."/>
            <person name="Toyoda A."/>
            <person name="Oliveira C."/>
            <person name="Osipova E."/>
            <person name="Leigh N.D."/>
            <person name="Simon A."/>
            <person name="Yun M.H."/>
        </authorList>
    </citation>
    <scope>NUCLEOTIDE SEQUENCE</scope>
    <source>
        <strain evidence="2">20211129_DDA</strain>
        <tissue evidence="2">Liver</tissue>
    </source>
</reference>
<dbReference type="EMBL" id="JANPWB010000007">
    <property type="protein sequence ID" value="KAJ1171572.1"/>
    <property type="molecule type" value="Genomic_DNA"/>
</dbReference>
<gene>
    <name evidence="2" type="ORF">NDU88_003433</name>
</gene>
<organism evidence="2 3">
    <name type="scientific">Pleurodeles waltl</name>
    <name type="common">Iberian ribbed newt</name>
    <dbReference type="NCBI Taxonomy" id="8319"/>
    <lineage>
        <taxon>Eukaryota</taxon>
        <taxon>Metazoa</taxon>
        <taxon>Chordata</taxon>
        <taxon>Craniata</taxon>
        <taxon>Vertebrata</taxon>
        <taxon>Euteleostomi</taxon>
        <taxon>Amphibia</taxon>
        <taxon>Batrachia</taxon>
        <taxon>Caudata</taxon>
        <taxon>Salamandroidea</taxon>
        <taxon>Salamandridae</taxon>
        <taxon>Pleurodelinae</taxon>
        <taxon>Pleurodeles</taxon>
    </lineage>
</organism>
<proteinExistence type="predicted"/>
<accession>A0AAV7T6F7</accession>
<feature type="compositionally biased region" description="Low complexity" evidence="1">
    <location>
        <begin position="249"/>
        <end position="258"/>
    </location>
</feature>
<evidence type="ECO:0000256" key="1">
    <source>
        <dbReference type="SAM" id="MobiDB-lite"/>
    </source>
</evidence>
<keyword evidence="3" id="KW-1185">Reference proteome</keyword>
<evidence type="ECO:0000313" key="3">
    <source>
        <dbReference type="Proteomes" id="UP001066276"/>
    </source>
</evidence>
<comment type="caution">
    <text evidence="2">The sequence shown here is derived from an EMBL/GenBank/DDBJ whole genome shotgun (WGS) entry which is preliminary data.</text>
</comment>
<feature type="region of interest" description="Disordered" evidence="1">
    <location>
        <begin position="128"/>
        <end position="149"/>
    </location>
</feature>
<name>A0AAV7T6F7_PLEWA</name>
<feature type="region of interest" description="Disordered" evidence="1">
    <location>
        <begin position="1"/>
        <end position="63"/>
    </location>
</feature>
<feature type="region of interest" description="Disordered" evidence="1">
    <location>
        <begin position="234"/>
        <end position="258"/>
    </location>
</feature>